<organism evidence="5 6">
    <name type="scientific">Pullulanibacillus camelliae</name>
    <dbReference type="NCBI Taxonomy" id="1707096"/>
    <lineage>
        <taxon>Bacteria</taxon>
        <taxon>Bacillati</taxon>
        <taxon>Bacillota</taxon>
        <taxon>Bacilli</taxon>
        <taxon>Bacillales</taxon>
        <taxon>Sporolactobacillaceae</taxon>
        <taxon>Pullulanibacillus</taxon>
    </lineage>
</organism>
<accession>A0A8J2VJ37</accession>
<evidence type="ECO:0000256" key="1">
    <source>
        <dbReference type="ARBA" id="ARBA00023015"/>
    </source>
</evidence>
<dbReference type="AlphaFoldDB" id="A0A8J2VJ37"/>
<evidence type="ECO:0000313" key="5">
    <source>
        <dbReference type="EMBL" id="GGE32386.1"/>
    </source>
</evidence>
<sequence>MVETFNSSAPIYLQLVERINRQILRGELKPGDKLPSVRDMGIQSGVNPNTVSRTYRELEGMKIVETRRGQGTFVTENHEILQNMREQLKQEEISHFVASMKAMGYSGHEIMNGLKTFLTHAEGSESE</sequence>
<dbReference type="RefSeq" id="WP_188689681.1">
    <property type="nucleotide sequence ID" value="NZ_BMIR01000002.1"/>
</dbReference>
<dbReference type="Gene3D" id="1.10.10.10">
    <property type="entry name" value="Winged helix-like DNA-binding domain superfamily/Winged helix DNA-binding domain"/>
    <property type="match status" value="1"/>
</dbReference>
<dbReference type="PANTHER" id="PTHR38445">
    <property type="entry name" value="HTH-TYPE TRANSCRIPTIONAL REPRESSOR YTRA"/>
    <property type="match status" value="1"/>
</dbReference>
<dbReference type="CDD" id="cd07377">
    <property type="entry name" value="WHTH_GntR"/>
    <property type="match status" value="1"/>
</dbReference>
<feature type="domain" description="HTH gntR-type" evidence="4">
    <location>
        <begin position="9"/>
        <end position="77"/>
    </location>
</feature>
<proteinExistence type="predicted"/>
<dbReference type="InterPro" id="IPR036388">
    <property type="entry name" value="WH-like_DNA-bd_sf"/>
</dbReference>
<dbReference type="Proteomes" id="UP000628775">
    <property type="component" value="Unassembled WGS sequence"/>
</dbReference>
<comment type="caution">
    <text evidence="5">The sequence shown here is derived from an EMBL/GenBank/DDBJ whole genome shotgun (WGS) entry which is preliminary data.</text>
</comment>
<gene>
    <name evidence="5" type="primary">yhcF</name>
    <name evidence="5" type="ORF">GCM10011391_08810</name>
</gene>
<dbReference type="InterPro" id="IPR000524">
    <property type="entry name" value="Tscrpt_reg_HTH_GntR"/>
</dbReference>
<evidence type="ECO:0000259" key="4">
    <source>
        <dbReference type="PROSITE" id="PS50949"/>
    </source>
</evidence>
<reference evidence="5" key="2">
    <citation type="submission" date="2020-09" db="EMBL/GenBank/DDBJ databases">
        <authorList>
            <person name="Sun Q."/>
            <person name="Zhou Y."/>
        </authorList>
    </citation>
    <scope>NUCLEOTIDE SEQUENCE</scope>
    <source>
        <strain evidence="5">CGMCC 1.15371</strain>
    </source>
</reference>
<dbReference type="PROSITE" id="PS50949">
    <property type="entry name" value="HTH_GNTR"/>
    <property type="match status" value="1"/>
</dbReference>
<name>A0A8J2VJ37_9BACL</name>
<dbReference type="PANTHER" id="PTHR38445:SF6">
    <property type="entry name" value="GNTR-FAMILY TRANSCRIPTIONAL REGULATOR"/>
    <property type="match status" value="1"/>
</dbReference>
<dbReference type="InterPro" id="IPR036390">
    <property type="entry name" value="WH_DNA-bd_sf"/>
</dbReference>
<dbReference type="GO" id="GO:0003700">
    <property type="term" value="F:DNA-binding transcription factor activity"/>
    <property type="evidence" value="ECO:0007669"/>
    <property type="project" value="InterPro"/>
</dbReference>
<keyword evidence="3" id="KW-0804">Transcription</keyword>
<evidence type="ECO:0000256" key="2">
    <source>
        <dbReference type="ARBA" id="ARBA00023125"/>
    </source>
</evidence>
<keyword evidence="2" id="KW-0238">DNA-binding</keyword>
<dbReference type="Pfam" id="PF00392">
    <property type="entry name" value="GntR"/>
    <property type="match status" value="1"/>
</dbReference>
<dbReference type="EMBL" id="BMIR01000002">
    <property type="protein sequence ID" value="GGE32386.1"/>
    <property type="molecule type" value="Genomic_DNA"/>
</dbReference>
<reference evidence="5" key="1">
    <citation type="journal article" date="2014" name="Int. J. Syst. Evol. Microbiol.">
        <title>Complete genome sequence of Corynebacterium casei LMG S-19264T (=DSM 44701T), isolated from a smear-ripened cheese.</title>
        <authorList>
            <consortium name="US DOE Joint Genome Institute (JGI-PGF)"/>
            <person name="Walter F."/>
            <person name="Albersmeier A."/>
            <person name="Kalinowski J."/>
            <person name="Ruckert C."/>
        </authorList>
    </citation>
    <scope>NUCLEOTIDE SEQUENCE</scope>
    <source>
        <strain evidence="5">CGMCC 1.15371</strain>
    </source>
</reference>
<evidence type="ECO:0000313" key="6">
    <source>
        <dbReference type="Proteomes" id="UP000628775"/>
    </source>
</evidence>
<dbReference type="SUPFAM" id="SSF46785">
    <property type="entry name" value="Winged helix' DNA-binding domain"/>
    <property type="match status" value="1"/>
</dbReference>
<evidence type="ECO:0000256" key="3">
    <source>
        <dbReference type="ARBA" id="ARBA00023163"/>
    </source>
</evidence>
<protein>
    <submittedName>
        <fullName evidence="5">Putative HTH-type transcriptional regulator YhcF</fullName>
    </submittedName>
</protein>
<dbReference type="GO" id="GO:0003677">
    <property type="term" value="F:DNA binding"/>
    <property type="evidence" value="ECO:0007669"/>
    <property type="project" value="UniProtKB-KW"/>
</dbReference>
<keyword evidence="1" id="KW-0805">Transcription regulation</keyword>
<dbReference type="SMART" id="SM00345">
    <property type="entry name" value="HTH_GNTR"/>
    <property type="match status" value="1"/>
</dbReference>
<keyword evidence="6" id="KW-1185">Reference proteome</keyword>